<dbReference type="PANTHER" id="PTHR11699">
    <property type="entry name" value="ALDEHYDE DEHYDROGENASE-RELATED"/>
    <property type="match status" value="1"/>
</dbReference>
<dbReference type="EMBL" id="LT837803">
    <property type="protein sequence ID" value="SMB22572.1"/>
    <property type="molecule type" value="Genomic_DNA"/>
</dbReference>
<dbReference type="InterPro" id="IPR016163">
    <property type="entry name" value="Ald_DH_C"/>
</dbReference>
<accession>A0A7Z7HPD8</accession>
<dbReference type="Pfam" id="PF00171">
    <property type="entry name" value="Aldedh"/>
    <property type="match status" value="1"/>
</dbReference>
<evidence type="ECO:0000313" key="5">
    <source>
        <dbReference type="Proteomes" id="UP000242886"/>
    </source>
</evidence>
<keyword evidence="2" id="KW-0560">Oxidoreductase</keyword>
<evidence type="ECO:0000259" key="3">
    <source>
        <dbReference type="Pfam" id="PF00171"/>
    </source>
</evidence>
<dbReference type="InterPro" id="IPR015590">
    <property type="entry name" value="Aldehyde_DH_dom"/>
</dbReference>
<evidence type="ECO:0000256" key="2">
    <source>
        <dbReference type="ARBA" id="ARBA00023002"/>
    </source>
</evidence>
<reference evidence="4" key="1">
    <citation type="submission" date="2017-03" db="EMBL/GenBank/DDBJ databases">
        <authorList>
            <consortium name="AG Boll"/>
        </authorList>
    </citation>
    <scope>NUCLEOTIDE SEQUENCE [LARGE SCALE GENOMIC DNA]</scope>
    <source>
        <strain evidence="4">Chol</strain>
    </source>
</reference>
<name>A0A7Z7HPD8_9PROT</name>
<dbReference type="Gene3D" id="3.40.309.10">
    <property type="entry name" value="Aldehyde Dehydrogenase, Chain A, domain 2"/>
    <property type="match status" value="1"/>
</dbReference>
<dbReference type="GO" id="GO:0016620">
    <property type="term" value="F:oxidoreductase activity, acting on the aldehyde or oxo group of donors, NAD or NADP as acceptor"/>
    <property type="evidence" value="ECO:0007669"/>
    <property type="project" value="InterPro"/>
</dbReference>
<feature type="domain" description="Aldehyde dehydrogenase" evidence="3">
    <location>
        <begin position="14"/>
        <end position="469"/>
    </location>
</feature>
<protein>
    <submittedName>
        <fullName evidence="4">Aldehyde dehydrogenase (NAD) family protein</fullName>
    </submittedName>
</protein>
<dbReference type="InterPro" id="IPR016162">
    <property type="entry name" value="Ald_DH_N"/>
</dbReference>
<comment type="similarity">
    <text evidence="1">Belongs to the aldehyde dehydrogenase family.</text>
</comment>
<organism evidence="4 5">
    <name type="scientific">Sterolibacterium denitrificans</name>
    <dbReference type="NCBI Taxonomy" id="157592"/>
    <lineage>
        <taxon>Bacteria</taxon>
        <taxon>Pseudomonadati</taxon>
        <taxon>Pseudomonadota</taxon>
        <taxon>Betaproteobacteria</taxon>
        <taxon>Nitrosomonadales</taxon>
        <taxon>Sterolibacteriaceae</taxon>
        <taxon>Sterolibacterium</taxon>
    </lineage>
</organism>
<dbReference type="SUPFAM" id="SSF53720">
    <property type="entry name" value="ALDH-like"/>
    <property type="match status" value="1"/>
</dbReference>
<dbReference type="InterPro" id="IPR016161">
    <property type="entry name" value="Ald_DH/histidinol_DH"/>
</dbReference>
<gene>
    <name evidence="4" type="ORF">SDENCHOL_10631</name>
</gene>
<dbReference type="Proteomes" id="UP000242886">
    <property type="component" value="Chromosome SDENCHOL"/>
</dbReference>
<keyword evidence="5" id="KW-1185">Reference proteome</keyword>
<dbReference type="FunFam" id="3.40.605.10:FF:000007">
    <property type="entry name" value="NAD/NADP-dependent betaine aldehyde dehydrogenase"/>
    <property type="match status" value="1"/>
</dbReference>
<evidence type="ECO:0000313" key="4">
    <source>
        <dbReference type="EMBL" id="SMB22572.1"/>
    </source>
</evidence>
<dbReference type="AlphaFoldDB" id="A0A7Z7HPD8"/>
<proteinExistence type="inferred from homology"/>
<dbReference type="RefSeq" id="WP_154716014.1">
    <property type="nucleotide sequence ID" value="NZ_LT837803.1"/>
</dbReference>
<evidence type="ECO:0000256" key="1">
    <source>
        <dbReference type="ARBA" id="ARBA00009986"/>
    </source>
</evidence>
<dbReference type="Gene3D" id="3.40.605.10">
    <property type="entry name" value="Aldehyde Dehydrogenase, Chain A, domain 1"/>
    <property type="match status" value="1"/>
</dbReference>
<dbReference type="CDD" id="cd07099">
    <property type="entry name" value="ALDH_DDALDH"/>
    <property type="match status" value="1"/>
</dbReference>
<sequence>MAIFERVETAPGQRRKLRLKSPVTYEVLGEIECASKEDIDAAVAAAHAAQKEWAKKTPAQRAKVILKARDIVLKRQDEIMEVVIRETGKPPADALSMEIFASCDMMSYYAKNAEKFLATEKRKLHGVMSMIKTLRVAYKPLGVVGVITPWNGPFILSMNPTQQALLAGNGVILKGSEVTPESAQLVARVFKEAGLPEGLLHVVYGDGQTGADLLDADIQKVSFTGSVPTGRKVGEACGRNLIPCSLELGGTDAMIICADANFELATDAALYGSCINTGHYCCGTQRIYVVESLYDKFVARVTEKAKALRQGQKYGQDEDIGAVFWDKQVTIIEEHVKDAIDKGARLLHGGGRNPDLEGLYFMPTVLADCDHSMLAMREENFGPLVCLQKVRDEAEAIRLTNDSPYGLNGTVFSKDREKAFQIALQMDTGSVCVNDIAVTYGVPEAPFGGRKASGVGQVNGVDGLRKYSHAFPVILNRFNMPKLPASYPYSAKAIGDTKKLMKFIWKPGK</sequence>